<dbReference type="InterPro" id="IPR029039">
    <property type="entry name" value="Flavoprotein-like_sf"/>
</dbReference>
<dbReference type="RefSeq" id="WP_110463098.1">
    <property type="nucleotide sequence ID" value="NZ_QKMR01000022.1"/>
</dbReference>
<dbReference type="AlphaFoldDB" id="A0A318XIS6"/>
<dbReference type="SUPFAM" id="SSF52218">
    <property type="entry name" value="Flavoproteins"/>
    <property type="match status" value="1"/>
</dbReference>
<keyword evidence="3" id="KW-1185">Reference proteome</keyword>
<evidence type="ECO:0000259" key="1">
    <source>
        <dbReference type="Pfam" id="PF03358"/>
    </source>
</evidence>
<dbReference type="GO" id="GO:0016491">
    <property type="term" value="F:oxidoreductase activity"/>
    <property type="evidence" value="ECO:0007669"/>
    <property type="project" value="InterPro"/>
</dbReference>
<dbReference type="PANTHER" id="PTHR43741:SF4">
    <property type="entry name" value="FMN-DEPENDENT NADH:QUINONE OXIDOREDUCTASE"/>
    <property type="match status" value="1"/>
</dbReference>
<feature type="domain" description="NADPH-dependent FMN reductase-like" evidence="1">
    <location>
        <begin position="1"/>
        <end position="126"/>
    </location>
</feature>
<dbReference type="Pfam" id="PF03358">
    <property type="entry name" value="FMN_red"/>
    <property type="match status" value="1"/>
</dbReference>
<reference evidence="2 3" key="1">
    <citation type="submission" date="2018-06" db="EMBL/GenBank/DDBJ databases">
        <title>Genomic Encyclopedia of Type Strains, Phase I: the one thousand microbial genomes (KMG-I) project.</title>
        <authorList>
            <person name="Kyrpides N."/>
        </authorList>
    </citation>
    <scope>NUCLEOTIDE SEQUENCE [LARGE SCALE GENOMIC DNA]</scope>
    <source>
        <strain evidence="2 3">DSM 19573</strain>
    </source>
</reference>
<dbReference type="InterPro" id="IPR050104">
    <property type="entry name" value="FMN-dep_NADH:Q_OxRdtase_AzoR1"/>
</dbReference>
<dbReference type="Proteomes" id="UP000248132">
    <property type="component" value="Unassembled WGS sequence"/>
</dbReference>
<gene>
    <name evidence="2" type="ORF">LY28_03128</name>
</gene>
<dbReference type="OrthoDB" id="3789967at2"/>
<dbReference type="Gene3D" id="3.40.50.360">
    <property type="match status" value="1"/>
</dbReference>
<proteinExistence type="predicted"/>
<dbReference type="EMBL" id="QKMR01000022">
    <property type="protein sequence ID" value="PYG85831.1"/>
    <property type="molecule type" value="Genomic_DNA"/>
</dbReference>
<sequence length="232" mass="27123">MKITIVYGTERKGVTYNIAQEVIRNIENSETSEIFLPRDLPEFCISCFRCFDGEQGTCAHSQYTAPIREKLLWADLIILTSPVYSYHVSGQMKVFLDHFANMWIVHRPQKEMFHKQGLVIATASGPVYSKTLKEMKDSLDFWGVAKTYKLGFAIMNVEWSKVSPKIKAKISVKAEAAAREIIKNNGKVKPCFRVRKWFFVSRIMQRRFKLNPSDAIYWEEQGWTRKKRPWRK</sequence>
<dbReference type="InterPro" id="IPR005025">
    <property type="entry name" value="FMN_Rdtase-like_dom"/>
</dbReference>
<evidence type="ECO:0000313" key="3">
    <source>
        <dbReference type="Proteomes" id="UP000248132"/>
    </source>
</evidence>
<evidence type="ECO:0000313" key="2">
    <source>
        <dbReference type="EMBL" id="PYG85831.1"/>
    </source>
</evidence>
<organism evidence="2 3">
    <name type="scientific">Ruminiclostridium sufflavum DSM 19573</name>
    <dbReference type="NCBI Taxonomy" id="1121337"/>
    <lineage>
        <taxon>Bacteria</taxon>
        <taxon>Bacillati</taxon>
        <taxon>Bacillota</taxon>
        <taxon>Clostridia</taxon>
        <taxon>Eubacteriales</taxon>
        <taxon>Oscillospiraceae</taxon>
        <taxon>Ruminiclostridium</taxon>
    </lineage>
</organism>
<protein>
    <submittedName>
        <fullName evidence="2">Multimeric flavodoxin WrbA</fullName>
    </submittedName>
</protein>
<comment type="caution">
    <text evidence="2">The sequence shown here is derived from an EMBL/GenBank/DDBJ whole genome shotgun (WGS) entry which is preliminary data.</text>
</comment>
<dbReference type="PANTHER" id="PTHR43741">
    <property type="entry name" value="FMN-DEPENDENT NADH-AZOREDUCTASE 1"/>
    <property type="match status" value="1"/>
</dbReference>
<name>A0A318XIS6_9FIRM</name>
<accession>A0A318XIS6</accession>